<comment type="subcellular location">
    <subcellularLocation>
        <location evidence="1">Cell envelope</location>
    </subcellularLocation>
</comment>
<evidence type="ECO:0000313" key="7">
    <source>
        <dbReference type="Proteomes" id="UP000658305"/>
    </source>
</evidence>
<dbReference type="Proteomes" id="UP000658305">
    <property type="component" value="Unassembled WGS sequence"/>
</dbReference>
<evidence type="ECO:0000256" key="1">
    <source>
        <dbReference type="ARBA" id="ARBA00004196"/>
    </source>
</evidence>
<comment type="similarity">
    <text evidence="2">Belongs to the bacterial solute-binding protein 2 family.</text>
</comment>
<feature type="domain" description="Periplasmic binding protein" evidence="5">
    <location>
        <begin position="36"/>
        <end position="287"/>
    </location>
</feature>
<evidence type="ECO:0000256" key="4">
    <source>
        <dbReference type="SAM" id="SignalP"/>
    </source>
</evidence>
<dbReference type="InterPro" id="IPR028082">
    <property type="entry name" value="Peripla_BP_I"/>
</dbReference>
<feature type="signal peptide" evidence="4">
    <location>
        <begin position="1"/>
        <end position="19"/>
    </location>
</feature>
<dbReference type="PANTHER" id="PTHR46847:SF1">
    <property type="entry name" value="D-ALLOSE-BINDING PERIPLASMIC PROTEIN-RELATED"/>
    <property type="match status" value="1"/>
</dbReference>
<name>A0ABQ3FI17_9RHOB</name>
<evidence type="ECO:0000259" key="5">
    <source>
        <dbReference type="Pfam" id="PF13407"/>
    </source>
</evidence>
<sequence length="316" mass="33816">MTFCGTALALMLSMQAASAEELSLAGKVVGITTIRSDNQADRLFYQSAIAEAERLGAEVIALDAQSNDQTQVSQIQTLIAQQPDAVIEILGNIDVLNPWLERVKSAGIPLFTIDTTTPHATNVVASDNYAIGSALALQMVADMNGKGNILVFNGFYSVPPCKIRYDQMKYVVSNFPDVKIIEPELRDVIPNTAQRAYSDTTDMLTKMPNDGDIGSVWACWDVPLIGVTQAIDGAGRKGIRTYGVDGTADFMSMIEDPESAAGAVVIQDLVGMGKASVQNVARHLAGEPVPPFTFVPHIMVTKANAAEVIPTLPETD</sequence>
<keyword evidence="7" id="KW-1185">Reference proteome</keyword>
<reference evidence="7" key="1">
    <citation type="journal article" date="2019" name="Int. J. Syst. Evol. Microbiol.">
        <title>The Global Catalogue of Microorganisms (GCM) 10K type strain sequencing project: providing services to taxonomists for standard genome sequencing and annotation.</title>
        <authorList>
            <consortium name="The Broad Institute Genomics Platform"/>
            <consortium name="The Broad Institute Genome Sequencing Center for Infectious Disease"/>
            <person name="Wu L."/>
            <person name="Ma J."/>
        </authorList>
    </citation>
    <scope>NUCLEOTIDE SEQUENCE [LARGE SCALE GENOMIC DNA]</scope>
    <source>
        <strain evidence="7">KCTC 23298</strain>
    </source>
</reference>
<dbReference type="EMBL" id="BMYI01000007">
    <property type="protein sequence ID" value="GHC25011.1"/>
    <property type="molecule type" value="Genomic_DNA"/>
</dbReference>
<dbReference type="Pfam" id="PF13407">
    <property type="entry name" value="Peripla_BP_4"/>
    <property type="match status" value="1"/>
</dbReference>
<proteinExistence type="inferred from homology"/>
<feature type="chain" id="PRO_5047204752" evidence="4">
    <location>
        <begin position="20"/>
        <end position="316"/>
    </location>
</feature>
<accession>A0ABQ3FI17</accession>
<protein>
    <submittedName>
        <fullName evidence="6">Sugar ABC transporter substrate-binding protein</fullName>
    </submittedName>
</protein>
<organism evidence="6 7">
    <name type="scientific">Gemmobacter nanjingensis</name>
    <dbReference type="NCBI Taxonomy" id="488454"/>
    <lineage>
        <taxon>Bacteria</taxon>
        <taxon>Pseudomonadati</taxon>
        <taxon>Pseudomonadota</taxon>
        <taxon>Alphaproteobacteria</taxon>
        <taxon>Rhodobacterales</taxon>
        <taxon>Paracoccaceae</taxon>
        <taxon>Gemmobacter</taxon>
    </lineage>
</organism>
<gene>
    <name evidence="6" type="ORF">GCM10007291_25820</name>
</gene>
<dbReference type="CDD" id="cd06305">
    <property type="entry name" value="PBP1_methylthioribose_binding-like"/>
    <property type="match status" value="1"/>
</dbReference>
<keyword evidence="3 4" id="KW-0732">Signal</keyword>
<dbReference type="PANTHER" id="PTHR46847">
    <property type="entry name" value="D-ALLOSE-BINDING PERIPLASMIC PROTEIN-RELATED"/>
    <property type="match status" value="1"/>
</dbReference>
<comment type="caution">
    <text evidence="6">The sequence shown here is derived from an EMBL/GenBank/DDBJ whole genome shotgun (WGS) entry which is preliminary data.</text>
</comment>
<dbReference type="SUPFAM" id="SSF53822">
    <property type="entry name" value="Periplasmic binding protein-like I"/>
    <property type="match status" value="1"/>
</dbReference>
<dbReference type="Gene3D" id="3.40.50.2300">
    <property type="match status" value="2"/>
</dbReference>
<evidence type="ECO:0000256" key="3">
    <source>
        <dbReference type="ARBA" id="ARBA00022729"/>
    </source>
</evidence>
<dbReference type="InterPro" id="IPR025997">
    <property type="entry name" value="SBP_2_dom"/>
</dbReference>
<evidence type="ECO:0000256" key="2">
    <source>
        <dbReference type="ARBA" id="ARBA00007639"/>
    </source>
</evidence>
<evidence type="ECO:0000313" key="6">
    <source>
        <dbReference type="EMBL" id="GHC25011.1"/>
    </source>
</evidence>